<dbReference type="Proteomes" id="UP001331761">
    <property type="component" value="Unassembled WGS sequence"/>
</dbReference>
<dbReference type="InterPro" id="IPR054708">
    <property type="entry name" value="MTPAP-like_central"/>
</dbReference>
<feature type="domain" description="Poly(A) RNA polymerase mitochondrial-like central palm" evidence="1">
    <location>
        <begin position="160"/>
        <end position="315"/>
    </location>
</feature>
<dbReference type="SUPFAM" id="SSF81631">
    <property type="entry name" value="PAP/OAS1 substrate-binding domain"/>
    <property type="match status" value="1"/>
</dbReference>
<dbReference type="Pfam" id="PF22600">
    <property type="entry name" value="MTPAP-like_central"/>
    <property type="match status" value="1"/>
</dbReference>
<dbReference type="PANTHER" id="PTHR12271">
    <property type="entry name" value="POLY A POLYMERASE CID PAP -RELATED"/>
    <property type="match status" value="1"/>
</dbReference>
<accession>A0AAN8F8V6</accession>
<dbReference type="EMBL" id="WIXE01013213">
    <property type="protein sequence ID" value="KAK5975285.1"/>
    <property type="molecule type" value="Genomic_DNA"/>
</dbReference>
<dbReference type="SUPFAM" id="SSF54928">
    <property type="entry name" value="RNA-binding domain, RBD"/>
    <property type="match status" value="1"/>
</dbReference>
<protein>
    <submittedName>
        <fullName evidence="2">RRM domain-containing protein</fullName>
    </submittedName>
</protein>
<dbReference type="Gene3D" id="3.30.460.10">
    <property type="entry name" value="Beta Polymerase, domain 2"/>
    <property type="match status" value="1"/>
</dbReference>
<evidence type="ECO:0000313" key="3">
    <source>
        <dbReference type="Proteomes" id="UP001331761"/>
    </source>
</evidence>
<dbReference type="InterPro" id="IPR043519">
    <property type="entry name" value="NT_sf"/>
</dbReference>
<reference evidence="2 3" key="1">
    <citation type="submission" date="2019-10" db="EMBL/GenBank/DDBJ databases">
        <title>Assembly and Annotation for the nematode Trichostrongylus colubriformis.</title>
        <authorList>
            <person name="Martin J."/>
        </authorList>
    </citation>
    <scope>NUCLEOTIDE SEQUENCE [LARGE SCALE GENOMIC DNA]</scope>
    <source>
        <strain evidence="2">G859</strain>
        <tissue evidence="2">Whole worm</tissue>
    </source>
</reference>
<dbReference type="GO" id="GO:1990817">
    <property type="term" value="F:poly(A) RNA polymerase activity"/>
    <property type="evidence" value="ECO:0007669"/>
    <property type="project" value="TreeGrafter"/>
</dbReference>
<proteinExistence type="predicted"/>
<keyword evidence="3" id="KW-1185">Reference proteome</keyword>
<comment type="caution">
    <text evidence="2">The sequence shown here is derived from an EMBL/GenBank/DDBJ whole genome shotgun (WGS) entry which is preliminary data.</text>
</comment>
<dbReference type="CDD" id="cd05402">
    <property type="entry name" value="NT_PAP_TUTase"/>
    <property type="match status" value="1"/>
</dbReference>
<evidence type="ECO:0000313" key="2">
    <source>
        <dbReference type="EMBL" id="KAK5975285.1"/>
    </source>
</evidence>
<dbReference type="CDD" id="cd00590">
    <property type="entry name" value="RRM_SF"/>
    <property type="match status" value="1"/>
</dbReference>
<organism evidence="2 3">
    <name type="scientific">Trichostrongylus colubriformis</name>
    <name type="common">Black scour worm</name>
    <dbReference type="NCBI Taxonomy" id="6319"/>
    <lineage>
        <taxon>Eukaryota</taxon>
        <taxon>Metazoa</taxon>
        <taxon>Ecdysozoa</taxon>
        <taxon>Nematoda</taxon>
        <taxon>Chromadorea</taxon>
        <taxon>Rhabditida</taxon>
        <taxon>Rhabditina</taxon>
        <taxon>Rhabditomorpha</taxon>
        <taxon>Strongyloidea</taxon>
        <taxon>Trichostrongylidae</taxon>
        <taxon>Trichostrongylus</taxon>
    </lineage>
</organism>
<dbReference type="Gene3D" id="1.10.1410.10">
    <property type="match status" value="1"/>
</dbReference>
<name>A0AAN8F8V6_TRICO</name>
<dbReference type="GO" id="GO:0031123">
    <property type="term" value="P:RNA 3'-end processing"/>
    <property type="evidence" value="ECO:0007669"/>
    <property type="project" value="TreeGrafter"/>
</dbReference>
<sequence>MGLCELCNSEYPDGGESKSIHESGRRHQRSLERHAQATELPKKSVFVALTFKRGAGDEALDPKVIASAFSAFGDVTHVSCGFLQDHAFVEFDSEDAVERAKAAKSLRINESLTGVIYERRATFHDEHDGPTVDVDEVIQHVNDACCRGFLAQLDRISSCIGVTEKEVLRRNTFRKRFEELLCRYVQDPNVIQFGSAVTGLGTNDSDIDLCLLFKNDTTSVMDDFVRDGNTLLSCPAEHFQESPIHRDEFSPLSTREQTEVLFRVLKEIKREKSGFLKSLYIVSDARCPVIRFRSYDRHLVELSVNNKIGCQKSAYIGALVRADQSGLLRKLVLGLRLWAMSNGVFTSEKKRTWNLNSYTLNLMFFSFLHSERLLPPCTFSVEDLSNGFGADFTVPTYNLSSTDIRQLIKKFFVLCVERKLEKTLFSMRHGGLMPLDDLKDHLTSKSESVLFVQDPIESIDNVAKNVTNKAVKSMRHAMMLSLAAMKQNADSFAIILRVRKVDSTSSSPAPSMPPTEGSCRVTGFPEGFDEGVAESVLSIILSVVLQCENPATPAKRTRFDCETPELGLFVAYKRLWMSRRALRKKWSGMLKPDEQFPLLIEALVSMSLNATAPSDCHLQFHTFFDVHKDSLWVGLKLVEGETVDVANVAHFIEQMLTKTRDFLLSGSTGGSYMSLDEFTLQVRTIFEREKDLSK</sequence>
<dbReference type="GO" id="GO:0003676">
    <property type="term" value="F:nucleic acid binding"/>
    <property type="evidence" value="ECO:0007669"/>
    <property type="project" value="InterPro"/>
</dbReference>
<dbReference type="SUPFAM" id="SSF81301">
    <property type="entry name" value="Nucleotidyltransferase"/>
    <property type="match status" value="1"/>
</dbReference>
<gene>
    <name evidence="2" type="ORF">GCK32_004468</name>
</gene>
<dbReference type="InterPro" id="IPR035979">
    <property type="entry name" value="RBD_domain_sf"/>
</dbReference>
<dbReference type="AlphaFoldDB" id="A0AAN8F8V6"/>
<evidence type="ECO:0000259" key="1">
    <source>
        <dbReference type="Pfam" id="PF22600"/>
    </source>
</evidence>
<dbReference type="PANTHER" id="PTHR12271:SF127">
    <property type="entry name" value="SPECKLE TARGETED PIP5K1A-REGULATED POLY(A) POLYMERASE"/>
    <property type="match status" value="1"/>
</dbReference>